<dbReference type="Proteomes" id="UP000650477">
    <property type="component" value="Unassembled WGS sequence"/>
</dbReference>
<dbReference type="EMBL" id="ABKJEP030000005">
    <property type="protein sequence ID" value="EMO9455451.1"/>
    <property type="molecule type" value="Genomic_DNA"/>
</dbReference>
<evidence type="ECO:0000256" key="3">
    <source>
        <dbReference type="ARBA" id="ARBA00022475"/>
    </source>
</evidence>
<dbReference type="PANTHER" id="PTHR37484:SF1">
    <property type="entry name" value="ROD SHAPE-DETERMINING PROTEIN MRED"/>
    <property type="match status" value="1"/>
</dbReference>
<feature type="transmembrane region" description="Helical" evidence="9">
    <location>
        <begin position="6"/>
        <end position="25"/>
    </location>
</feature>
<dbReference type="OrthoDB" id="6647425at2"/>
<dbReference type="STRING" id="582.AL531_12595"/>
<evidence type="ECO:0000256" key="8">
    <source>
        <dbReference type="PIRNR" id="PIRNR018472"/>
    </source>
</evidence>
<comment type="function">
    <text evidence="8">Involved in formation of the rod shape of the cell. May also contribute to regulation of formation of penicillin-binding proteins.</text>
</comment>
<dbReference type="PANTHER" id="PTHR37484">
    <property type="entry name" value="ROD SHAPE-DETERMINING PROTEIN MRED"/>
    <property type="match status" value="1"/>
</dbReference>
<evidence type="ECO:0000256" key="1">
    <source>
        <dbReference type="ARBA" id="ARBA00004651"/>
    </source>
</evidence>
<evidence type="ECO:0000313" key="15">
    <source>
        <dbReference type="Proteomes" id="UP000650477"/>
    </source>
</evidence>
<keyword evidence="5 8" id="KW-0133">Cell shape</keyword>
<dbReference type="NCBIfam" id="NF008282">
    <property type="entry name" value="PRK11060.1"/>
    <property type="match status" value="1"/>
</dbReference>
<dbReference type="RefSeq" id="WP_004236292.1">
    <property type="nucleotide sequence ID" value="NZ_ABGYJJ040000001.1"/>
</dbReference>
<dbReference type="Proteomes" id="UP001182247">
    <property type="component" value="Unassembled WGS sequence"/>
</dbReference>
<keyword evidence="8" id="KW-0997">Cell inner membrane</keyword>
<evidence type="ECO:0000256" key="9">
    <source>
        <dbReference type="SAM" id="Phobius"/>
    </source>
</evidence>
<evidence type="ECO:0000313" key="13">
    <source>
        <dbReference type="EMBL" id="MDS0897845.1"/>
    </source>
</evidence>
<accession>A0A0A2RAL6</accession>
<evidence type="ECO:0000256" key="5">
    <source>
        <dbReference type="ARBA" id="ARBA00022960"/>
    </source>
</evidence>
<gene>
    <name evidence="12" type="primary">mreD</name>
    <name evidence="10" type="ORF">AM380_10020</name>
    <name evidence="12" type="ORF">CYG68_07630</name>
    <name evidence="13" type="ORF">OSC06_07660</name>
    <name evidence="11" type="ORF">PN925_000786</name>
</gene>
<protein>
    <recommendedName>
        <fullName evidence="8">Rod shape-determining protein MreD</fullName>
    </recommendedName>
</protein>
<dbReference type="EMBL" id="PKLF01000006">
    <property type="protein sequence ID" value="MBE8612290.1"/>
    <property type="molecule type" value="Genomic_DNA"/>
</dbReference>
<evidence type="ECO:0000313" key="11">
    <source>
        <dbReference type="EMBL" id="EMO9455451.1"/>
    </source>
</evidence>
<dbReference type="GeneID" id="93359265"/>
<evidence type="ECO:0000313" key="14">
    <source>
        <dbReference type="Proteomes" id="UP000244682"/>
    </source>
</evidence>
<dbReference type="AlphaFoldDB" id="A0A0A2RAL6"/>
<dbReference type="InterPro" id="IPR026034">
    <property type="entry name" value="MreD_proteobac"/>
</dbReference>
<evidence type="ECO:0000256" key="2">
    <source>
        <dbReference type="ARBA" id="ARBA00007776"/>
    </source>
</evidence>
<keyword evidence="4 9" id="KW-0812">Transmembrane</keyword>
<evidence type="ECO:0000313" key="12">
    <source>
        <dbReference type="EMBL" id="MBE8612290.1"/>
    </source>
</evidence>
<evidence type="ECO:0000256" key="4">
    <source>
        <dbReference type="ARBA" id="ARBA00022692"/>
    </source>
</evidence>
<feature type="transmembrane region" description="Helical" evidence="9">
    <location>
        <begin position="100"/>
        <end position="122"/>
    </location>
</feature>
<evidence type="ECO:0000256" key="6">
    <source>
        <dbReference type="ARBA" id="ARBA00022989"/>
    </source>
</evidence>
<keyword evidence="6 9" id="KW-1133">Transmembrane helix</keyword>
<dbReference type="PIRSF" id="PIRSF018472">
    <property type="entry name" value="MreD_proteobac"/>
    <property type="match status" value="1"/>
</dbReference>
<dbReference type="EMBL" id="CP028956">
    <property type="protein sequence ID" value="AWC93946.1"/>
    <property type="molecule type" value="Genomic_DNA"/>
</dbReference>
<evidence type="ECO:0000313" key="10">
    <source>
        <dbReference type="EMBL" id="AWC93946.1"/>
    </source>
</evidence>
<dbReference type="GO" id="GO:0008360">
    <property type="term" value="P:regulation of cell shape"/>
    <property type="evidence" value="ECO:0007669"/>
    <property type="project" value="UniProtKB-UniRule"/>
</dbReference>
<keyword evidence="7 8" id="KW-0472">Membrane</keyword>
<name>A0A0A2RAL6_MORMO</name>
<dbReference type="EMBL" id="JAPKIY010000012">
    <property type="protein sequence ID" value="MDS0897845.1"/>
    <property type="molecule type" value="Genomic_DNA"/>
</dbReference>
<proteinExistence type="inferred from homology"/>
<reference evidence="12" key="1">
    <citation type="submission" date="2017-12" db="EMBL/GenBank/DDBJ databases">
        <title>Genome sequencing and analysis.</title>
        <authorList>
            <person name="Huang Y.-T."/>
        </authorList>
    </citation>
    <scope>NUCLEOTIDE SEQUENCE</scope>
    <source>
        <strain evidence="12">VGH116</strain>
    </source>
</reference>
<feature type="transmembrane region" description="Helical" evidence="9">
    <location>
        <begin position="60"/>
        <end position="88"/>
    </location>
</feature>
<evidence type="ECO:0000256" key="7">
    <source>
        <dbReference type="ARBA" id="ARBA00023136"/>
    </source>
</evidence>
<reference evidence="10 14" key="2">
    <citation type="submission" date="2018-04" db="EMBL/GenBank/DDBJ databases">
        <title>Whole genome sequencing of Morganella morganii AR_0133.</title>
        <authorList>
            <person name="Conlan S."/>
            <person name="Thomas P.J."/>
            <person name="Mullikin J."/>
            <person name="Frank K.M."/>
            <person name="Segre J.A."/>
        </authorList>
    </citation>
    <scope>NUCLEOTIDE SEQUENCE [LARGE SCALE GENOMIC DNA]</scope>
    <source>
        <strain evidence="10 14">AR_0133</strain>
    </source>
</reference>
<dbReference type="NCBIfam" id="TIGR03426">
    <property type="entry name" value="shape_MreD"/>
    <property type="match status" value="1"/>
</dbReference>
<feature type="transmembrane region" description="Helical" evidence="9">
    <location>
        <begin position="134"/>
        <end position="152"/>
    </location>
</feature>
<organism evidence="12 15">
    <name type="scientific">Morganella morganii</name>
    <name type="common">Proteus morganii</name>
    <dbReference type="NCBI Taxonomy" id="582"/>
    <lineage>
        <taxon>Bacteria</taxon>
        <taxon>Pseudomonadati</taxon>
        <taxon>Pseudomonadota</taxon>
        <taxon>Gammaproteobacteria</taxon>
        <taxon>Enterobacterales</taxon>
        <taxon>Morganellaceae</taxon>
        <taxon>Morganella</taxon>
    </lineage>
</organism>
<reference evidence="13" key="3">
    <citation type="submission" date="2023-02" db="EMBL/GenBank/DDBJ databases">
        <title>Detection, antimicrobial susceptibility and genomic characterization of NDM-producing species of Morganellaceae, Yersiniaceae, and Enterobacteriaceae other than Klebsiella.</title>
        <authorList>
            <person name="Camargo C.H."/>
            <person name="Sacchi C.T."/>
            <person name="Campos K.R."/>
        </authorList>
    </citation>
    <scope>NUCLEOTIDE SEQUENCE</scope>
    <source>
        <strain evidence="13">1189_21</strain>
    </source>
</reference>
<dbReference type="InterPro" id="IPR007227">
    <property type="entry name" value="Cell_shape_determining_MreD"/>
</dbReference>
<dbReference type="Proteomes" id="UP000244682">
    <property type="component" value="Chromosome"/>
</dbReference>
<feature type="transmembrane region" description="Helical" evidence="9">
    <location>
        <begin position="37"/>
        <end position="54"/>
    </location>
</feature>
<keyword evidence="3 8" id="KW-1003">Cell membrane</keyword>
<sequence>MNTYRGQNRIIVWLSFLIALVLQIMPWPEQIQFYRPSWAMLFLIYWVMALPHRVSVGSAFFLGMIIDLIEGSTLGVHALSLSIVTYLVSFRHQLLRNMALWQQSLVIMVLSVLMQFFVFWSEFLLSDIVFHPEVFWNSLVNGILWPWIFLLLRKTRRHFSVH</sequence>
<comment type="similarity">
    <text evidence="2 8">Belongs to the MreD family.</text>
</comment>
<comment type="subcellular location">
    <subcellularLocation>
        <location evidence="8">Cell inner membrane</location>
    </subcellularLocation>
    <subcellularLocation>
        <location evidence="1">Cell membrane</location>
        <topology evidence="1">Multi-pass membrane protein</topology>
    </subcellularLocation>
</comment>
<dbReference type="GO" id="GO:0005886">
    <property type="term" value="C:plasma membrane"/>
    <property type="evidence" value="ECO:0007669"/>
    <property type="project" value="UniProtKB-SubCell"/>
</dbReference>
<dbReference type="Pfam" id="PF04093">
    <property type="entry name" value="MreD"/>
    <property type="match status" value="1"/>
</dbReference>
<reference evidence="11" key="4">
    <citation type="submission" date="2024-02" db="EMBL/GenBank/DDBJ databases">
        <authorList>
            <consortium name="Clinical and Environmental Microbiology Branch: Whole genome sequencing antimicrobial resistance pathogens in the healthcare setting"/>
        </authorList>
    </citation>
    <scope>NUCLEOTIDE SEQUENCE</scope>
    <source>
        <strain evidence="11">2023KU-00017</strain>
    </source>
</reference>